<evidence type="ECO:0000259" key="8">
    <source>
        <dbReference type="SMART" id="SM01005"/>
    </source>
</evidence>
<dbReference type="InterPro" id="IPR001608">
    <property type="entry name" value="Ala_racemase_N"/>
</dbReference>
<dbReference type="PANTHER" id="PTHR30511">
    <property type="entry name" value="ALANINE RACEMASE"/>
    <property type="match status" value="1"/>
</dbReference>
<dbReference type="OrthoDB" id="9801978at2"/>
<dbReference type="GO" id="GO:0030170">
    <property type="term" value="F:pyridoxal phosphate binding"/>
    <property type="evidence" value="ECO:0007669"/>
    <property type="project" value="UniProtKB-UniRule"/>
</dbReference>
<comment type="similarity">
    <text evidence="5">Belongs to the alanine racemase family.</text>
</comment>
<dbReference type="InterPro" id="IPR029066">
    <property type="entry name" value="PLP-binding_barrel"/>
</dbReference>
<keyword evidence="3 5" id="KW-0663">Pyridoxal phosphate</keyword>
<dbReference type="HAMAP" id="MF_01201">
    <property type="entry name" value="Ala_racemase"/>
    <property type="match status" value="1"/>
</dbReference>
<dbReference type="FunFam" id="3.20.20.10:FF:000002">
    <property type="entry name" value="Alanine racemase"/>
    <property type="match status" value="1"/>
</dbReference>
<feature type="binding site" evidence="5 7">
    <location>
        <position position="135"/>
    </location>
    <ligand>
        <name>substrate</name>
    </ligand>
</feature>
<keyword evidence="10" id="KW-1185">Reference proteome</keyword>
<dbReference type="EC" id="5.1.1.1" evidence="5"/>
<feature type="domain" description="Alanine racemase C-terminal" evidence="8">
    <location>
        <begin position="254"/>
        <end position="382"/>
    </location>
</feature>
<dbReference type="UniPathway" id="UPA00042">
    <property type="reaction ID" value="UER00497"/>
</dbReference>
<feature type="modified residue" description="N6-(pyridoxal phosphate)lysine" evidence="5 6">
    <location>
        <position position="36"/>
    </location>
</feature>
<dbReference type="PRINTS" id="PR00992">
    <property type="entry name" value="ALARACEMASE"/>
</dbReference>
<organism evidence="9 10">
    <name type="scientific">Pontibacter ramchanderi</name>
    <dbReference type="NCBI Taxonomy" id="1179743"/>
    <lineage>
        <taxon>Bacteria</taxon>
        <taxon>Pseudomonadati</taxon>
        <taxon>Bacteroidota</taxon>
        <taxon>Cytophagia</taxon>
        <taxon>Cytophagales</taxon>
        <taxon>Hymenobacteraceae</taxon>
        <taxon>Pontibacter</taxon>
    </lineage>
</organism>
<dbReference type="NCBIfam" id="TIGR00492">
    <property type="entry name" value="alr"/>
    <property type="match status" value="1"/>
</dbReference>
<reference evidence="9 10" key="1">
    <citation type="submission" date="2017-12" db="EMBL/GenBank/DDBJ databases">
        <title>Genomic Encyclopedia of Type Strains, Phase III (KMG-III): the genomes of soil and plant-associated and newly described type strains.</title>
        <authorList>
            <person name="Whitman W."/>
        </authorList>
    </citation>
    <scope>NUCLEOTIDE SEQUENCE [LARGE SCALE GENOMIC DNA]</scope>
    <source>
        <strain evidence="9 10">LP43</strain>
    </source>
</reference>
<keyword evidence="4 5" id="KW-0413">Isomerase</keyword>
<comment type="cofactor">
    <cofactor evidence="2 5 6">
        <name>pyridoxal 5'-phosphate</name>
        <dbReference type="ChEBI" id="CHEBI:597326"/>
    </cofactor>
</comment>
<dbReference type="InterPro" id="IPR009006">
    <property type="entry name" value="Ala_racemase/Decarboxylase_C"/>
</dbReference>
<feature type="binding site" evidence="5 7">
    <location>
        <position position="323"/>
    </location>
    <ligand>
        <name>substrate</name>
    </ligand>
</feature>
<evidence type="ECO:0000256" key="6">
    <source>
        <dbReference type="PIRSR" id="PIRSR600821-50"/>
    </source>
</evidence>
<dbReference type="SUPFAM" id="SSF51419">
    <property type="entry name" value="PLP-binding barrel"/>
    <property type="match status" value="1"/>
</dbReference>
<evidence type="ECO:0000256" key="5">
    <source>
        <dbReference type="HAMAP-Rule" id="MF_01201"/>
    </source>
</evidence>
<evidence type="ECO:0000313" key="9">
    <source>
        <dbReference type="EMBL" id="PKV75474.1"/>
    </source>
</evidence>
<evidence type="ECO:0000313" key="10">
    <source>
        <dbReference type="Proteomes" id="UP000233782"/>
    </source>
</evidence>
<feature type="active site" description="Proton acceptor; specific for L-alanine" evidence="5">
    <location>
        <position position="275"/>
    </location>
</feature>
<dbReference type="Pfam" id="PF00842">
    <property type="entry name" value="Ala_racemase_C"/>
    <property type="match status" value="1"/>
</dbReference>
<dbReference type="CDD" id="cd00430">
    <property type="entry name" value="PLPDE_III_AR"/>
    <property type="match status" value="1"/>
</dbReference>
<evidence type="ECO:0000256" key="1">
    <source>
        <dbReference type="ARBA" id="ARBA00000316"/>
    </source>
</evidence>
<comment type="caution">
    <text evidence="9">The sequence shown here is derived from an EMBL/GenBank/DDBJ whole genome shotgun (WGS) entry which is preliminary data.</text>
</comment>
<dbReference type="RefSeq" id="WP_101442708.1">
    <property type="nucleotide sequence ID" value="NZ_PJMU01000001.1"/>
</dbReference>
<dbReference type="GO" id="GO:0008784">
    <property type="term" value="F:alanine racemase activity"/>
    <property type="evidence" value="ECO:0007669"/>
    <property type="project" value="UniProtKB-UniRule"/>
</dbReference>
<comment type="catalytic activity">
    <reaction evidence="1 5">
        <text>L-alanine = D-alanine</text>
        <dbReference type="Rhea" id="RHEA:20249"/>
        <dbReference type="ChEBI" id="CHEBI:57416"/>
        <dbReference type="ChEBI" id="CHEBI:57972"/>
        <dbReference type="EC" id="5.1.1.1"/>
    </reaction>
</comment>
<sequence>MFHSSYIEISRSALKHNLAFLKAQLKPGTRFSSVIKGNAYGHGIEEFGELAYTCGVDHFSVFSADEAYRLYQVLAQKATILIMGYIDDEQLDWAIAHDIEFYVFSLDRLEAAGIAAQRLQKPARIHLDLETGMNRIGLDTGELEKAAAIILKQPGAFDVVGVSTHFAGAESSQNHDRVTNQLNRYHQAVQTLKQLGLKIKTLHTACSAAAMAYPETHLDMVRVGIMQYGFWPSPEIYQRYMGVSTDRTDPLRRLINWKSHVMSLKAVPAGEFIGYGKSFQADSDMLIAAIPVGYSWGFSRSLSNQGQVLVRAHRAPVVGIVNMNVLMVDVTGIPDVALKDEVVLLGKQGDEHITVASFAELSTQLNYELLTRLPLNIPRKIID</sequence>
<dbReference type="InterPro" id="IPR000821">
    <property type="entry name" value="Ala_racemase"/>
</dbReference>
<dbReference type="GO" id="GO:0030632">
    <property type="term" value="P:D-alanine biosynthetic process"/>
    <property type="evidence" value="ECO:0007669"/>
    <property type="project" value="UniProtKB-UniRule"/>
</dbReference>
<evidence type="ECO:0000256" key="4">
    <source>
        <dbReference type="ARBA" id="ARBA00023235"/>
    </source>
</evidence>
<dbReference type="Gene3D" id="2.40.37.10">
    <property type="entry name" value="Lyase, Ornithine Decarboxylase, Chain A, domain 1"/>
    <property type="match status" value="1"/>
</dbReference>
<dbReference type="InterPro" id="IPR020622">
    <property type="entry name" value="Ala_racemase_pyridoxalP-BS"/>
</dbReference>
<protein>
    <recommendedName>
        <fullName evidence="5">Alanine racemase</fullName>
        <ecNumber evidence="5">5.1.1.1</ecNumber>
    </recommendedName>
</protein>
<dbReference type="GO" id="GO:0005829">
    <property type="term" value="C:cytosol"/>
    <property type="evidence" value="ECO:0007669"/>
    <property type="project" value="TreeGrafter"/>
</dbReference>
<dbReference type="Gene3D" id="3.20.20.10">
    <property type="entry name" value="Alanine racemase"/>
    <property type="match status" value="1"/>
</dbReference>
<dbReference type="InterPro" id="IPR011079">
    <property type="entry name" value="Ala_racemase_C"/>
</dbReference>
<comment type="function">
    <text evidence="5">Catalyzes the interconversion of L-alanine and D-alanine. May also act on other amino acids.</text>
</comment>
<dbReference type="Pfam" id="PF01168">
    <property type="entry name" value="Ala_racemase_N"/>
    <property type="match status" value="1"/>
</dbReference>
<dbReference type="SMART" id="SM01005">
    <property type="entry name" value="Ala_racemase_C"/>
    <property type="match status" value="1"/>
</dbReference>
<dbReference type="SUPFAM" id="SSF50621">
    <property type="entry name" value="Alanine racemase C-terminal domain-like"/>
    <property type="match status" value="1"/>
</dbReference>
<dbReference type="PROSITE" id="PS00395">
    <property type="entry name" value="ALANINE_RACEMASE"/>
    <property type="match status" value="1"/>
</dbReference>
<dbReference type="EMBL" id="PJMU01000001">
    <property type="protein sequence ID" value="PKV75474.1"/>
    <property type="molecule type" value="Genomic_DNA"/>
</dbReference>
<gene>
    <name evidence="9" type="ORF">BD749_0416</name>
</gene>
<evidence type="ECO:0000256" key="7">
    <source>
        <dbReference type="PIRSR" id="PIRSR600821-52"/>
    </source>
</evidence>
<dbReference type="AlphaFoldDB" id="A0A2N3V1H7"/>
<name>A0A2N3V1H7_9BACT</name>
<proteinExistence type="inferred from homology"/>
<feature type="active site" description="Proton acceptor; specific for D-alanine" evidence="5">
    <location>
        <position position="36"/>
    </location>
</feature>
<evidence type="ECO:0000256" key="3">
    <source>
        <dbReference type="ARBA" id="ARBA00022898"/>
    </source>
</evidence>
<dbReference type="PANTHER" id="PTHR30511:SF0">
    <property type="entry name" value="ALANINE RACEMASE, CATABOLIC-RELATED"/>
    <property type="match status" value="1"/>
</dbReference>
<evidence type="ECO:0000256" key="2">
    <source>
        <dbReference type="ARBA" id="ARBA00001933"/>
    </source>
</evidence>
<comment type="pathway">
    <text evidence="5">Amino-acid biosynthesis; D-alanine biosynthesis; D-alanine from L-alanine: step 1/1.</text>
</comment>
<dbReference type="Proteomes" id="UP000233782">
    <property type="component" value="Unassembled WGS sequence"/>
</dbReference>
<accession>A0A2N3V1H7</accession>